<dbReference type="EMBL" id="CSTE01000005">
    <property type="protein sequence ID" value="CQR53060.1"/>
    <property type="molecule type" value="Genomic_DNA"/>
</dbReference>
<proteinExistence type="predicted"/>
<evidence type="ECO:0000313" key="2">
    <source>
        <dbReference type="Proteomes" id="UP000198902"/>
    </source>
</evidence>
<accession>A0A0D6JWJ8</accession>
<dbReference type="RefSeq" id="WP_089781040.1">
    <property type="nucleotide sequence ID" value="NZ_CABLRR010000005.1"/>
</dbReference>
<protein>
    <submittedName>
        <fullName evidence="1">Uncharacterized protein</fullName>
    </submittedName>
</protein>
<evidence type="ECO:0000313" key="1">
    <source>
        <dbReference type="EMBL" id="CQR53060.1"/>
    </source>
</evidence>
<dbReference type="Proteomes" id="UP000198902">
    <property type="component" value="Unassembled WGS sequence"/>
</dbReference>
<keyword evidence="2" id="KW-1185">Reference proteome</keyword>
<gene>
    <name evidence="1" type="ORF">BN996_03439</name>
</gene>
<organism evidence="1 2">
    <name type="scientific">Haloferax massiliensis</name>
    <dbReference type="NCBI Taxonomy" id="1476858"/>
    <lineage>
        <taxon>Archaea</taxon>
        <taxon>Methanobacteriati</taxon>
        <taxon>Methanobacteriota</taxon>
        <taxon>Stenosarchaea group</taxon>
        <taxon>Halobacteria</taxon>
        <taxon>Halobacteriales</taxon>
        <taxon>Haloferacaceae</taxon>
        <taxon>Haloferax</taxon>
    </lineage>
</organism>
<name>A0A0D6JWJ8_9EURY</name>
<dbReference type="AlphaFoldDB" id="A0A0D6JWJ8"/>
<sequence length="167" mass="18594">MTDRESFTHEEWRTLAQTPVEVMYGVVVASNGGLWRELKTIRRTLRHADEFEPETELVTHLAGFVRVNAGRVRRDAETHDFNRAVAKARAHDYCREAATIVRARATAAERAEYGQFVRWCAERVADAGVEGGLLGLGGRRISPAERAFIDAIGETLAIADGARETIE</sequence>
<dbReference type="OrthoDB" id="291233at2157"/>
<reference evidence="2" key="1">
    <citation type="submission" date="2015-03" db="EMBL/GenBank/DDBJ databases">
        <authorList>
            <person name="Urmite Genomes"/>
        </authorList>
    </citation>
    <scope>NUCLEOTIDE SEQUENCE [LARGE SCALE GENOMIC DNA]</scope>
    <source>
        <strain evidence="2">Arc-Hr</strain>
    </source>
</reference>